<keyword evidence="2" id="KW-0238">DNA-binding</keyword>
<dbReference type="Pfam" id="PF01380">
    <property type="entry name" value="SIS"/>
    <property type="match status" value="1"/>
</dbReference>
<keyword evidence="7" id="KW-1185">Reference proteome</keyword>
<dbReference type="Proteomes" id="UP000774130">
    <property type="component" value="Unassembled WGS sequence"/>
</dbReference>
<sequence length="284" mass="32539">MTISEILYQKESFTETEKRIADYILTHLSETSRLSVQELAQKAYASHSAVVRLTQKIGYSGFRAFQTALIEEVSANRYLGQPVDPNFPFNPYDNAEKIAQKMLDLSVHSLQRSAASLQSDSLEEVAKKMLSAKRIFLFATGDSQIRARSFQNKFNKINRYLIIADEYGENDWAALNLTKDDYAIFISYSGESTDYEKFLGLMVQRNIQHLLLTSRKDSSLAKIAQQMIEVPSGEEKNVKVATFTSQIAFEYILNTLYSICYARNYTTHLVDLKDKEETMDSWYN</sequence>
<dbReference type="RefSeq" id="WP_218325814.1">
    <property type="nucleotide sequence ID" value="NZ_JAHUZB010000003.1"/>
</dbReference>
<keyword evidence="3" id="KW-0804">Transcription</keyword>
<name>A0ABS6TCY3_9ENTE</name>
<comment type="caution">
    <text evidence="6">The sequence shown here is derived from an EMBL/GenBank/DDBJ whole genome shotgun (WGS) entry which is preliminary data.</text>
</comment>
<dbReference type="InterPro" id="IPR001347">
    <property type="entry name" value="SIS_dom"/>
</dbReference>
<dbReference type="PROSITE" id="PS51071">
    <property type="entry name" value="HTH_RPIR"/>
    <property type="match status" value="1"/>
</dbReference>
<evidence type="ECO:0000313" key="6">
    <source>
        <dbReference type="EMBL" id="MBV7390760.1"/>
    </source>
</evidence>
<proteinExistence type="predicted"/>
<feature type="domain" description="HTH rpiR-type" evidence="4">
    <location>
        <begin position="1"/>
        <end position="76"/>
    </location>
</feature>
<dbReference type="InterPro" id="IPR047640">
    <property type="entry name" value="RpiR-like"/>
</dbReference>
<evidence type="ECO:0000313" key="7">
    <source>
        <dbReference type="Proteomes" id="UP000774130"/>
    </source>
</evidence>
<dbReference type="InterPro" id="IPR000281">
    <property type="entry name" value="HTH_RpiR"/>
</dbReference>
<dbReference type="PROSITE" id="PS51464">
    <property type="entry name" value="SIS"/>
    <property type="match status" value="1"/>
</dbReference>
<organism evidence="6 7">
    <name type="scientific">Enterococcus alishanensis</name>
    <dbReference type="NCBI Taxonomy" id="1303817"/>
    <lineage>
        <taxon>Bacteria</taxon>
        <taxon>Bacillati</taxon>
        <taxon>Bacillota</taxon>
        <taxon>Bacilli</taxon>
        <taxon>Lactobacillales</taxon>
        <taxon>Enterococcaceae</taxon>
        <taxon>Enterococcus</taxon>
    </lineage>
</organism>
<protein>
    <submittedName>
        <fullName evidence="6">MurR/RpiR family transcriptional regulator</fullName>
    </submittedName>
</protein>
<dbReference type="CDD" id="cd05013">
    <property type="entry name" value="SIS_RpiR"/>
    <property type="match status" value="1"/>
</dbReference>
<dbReference type="EMBL" id="JAHUZB010000003">
    <property type="protein sequence ID" value="MBV7390760.1"/>
    <property type="molecule type" value="Genomic_DNA"/>
</dbReference>
<keyword evidence="1" id="KW-0805">Transcription regulation</keyword>
<reference evidence="6 7" key="1">
    <citation type="submission" date="2021-06" db="EMBL/GenBank/DDBJ databases">
        <title>Enterococcus alishanensis sp. nov., a novel lactic acid bacterium isolated from fresh coffee beans.</title>
        <authorList>
            <person name="Chen Y.-S."/>
        </authorList>
    </citation>
    <scope>NUCLEOTIDE SEQUENCE [LARGE SCALE GENOMIC DNA]</scope>
    <source>
        <strain evidence="6 7">ALS3</strain>
    </source>
</reference>
<dbReference type="InterPro" id="IPR035472">
    <property type="entry name" value="RpiR-like_SIS"/>
</dbReference>
<dbReference type="Pfam" id="PF01418">
    <property type="entry name" value="HTH_6"/>
    <property type="match status" value="1"/>
</dbReference>
<evidence type="ECO:0000256" key="3">
    <source>
        <dbReference type="ARBA" id="ARBA00023163"/>
    </source>
</evidence>
<gene>
    <name evidence="6" type="ORF">KUA55_08720</name>
</gene>
<feature type="domain" description="SIS" evidence="5">
    <location>
        <begin position="125"/>
        <end position="263"/>
    </location>
</feature>
<evidence type="ECO:0000259" key="4">
    <source>
        <dbReference type="PROSITE" id="PS51071"/>
    </source>
</evidence>
<accession>A0ABS6TCY3</accession>
<dbReference type="PANTHER" id="PTHR30514">
    <property type="entry name" value="GLUCOKINASE"/>
    <property type="match status" value="1"/>
</dbReference>
<evidence type="ECO:0000256" key="1">
    <source>
        <dbReference type="ARBA" id="ARBA00023015"/>
    </source>
</evidence>
<evidence type="ECO:0000259" key="5">
    <source>
        <dbReference type="PROSITE" id="PS51464"/>
    </source>
</evidence>
<dbReference type="PANTHER" id="PTHR30514:SF1">
    <property type="entry name" value="HTH-TYPE TRANSCRIPTIONAL REGULATOR HEXR-RELATED"/>
    <property type="match status" value="1"/>
</dbReference>
<evidence type="ECO:0000256" key="2">
    <source>
        <dbReference type="ARBA" id="ARBA00023125"/>
    </source>
</evidence>